<name>A0A9P9KTZ0_FUSSL</name>
<dbReference type="OrthoDB" id="4770699at2759"/>
<keyword evidence="1" id="KW-0472">Membrane</keyword>
<accession>A0A9P9KTZ0</accession>
<dbReference type="EMBL" id="JAGTJS010000005">
    <property type="protein sequence ID" value="KAH7268484.1"/>
    <property type="molecule type" value="Genomic_DNA"/>
</dbReference>
<feature type="transmembrane region" description="Helical" evidence="1">
    <location>
        <begin position="12"/>
        <end position="35"/>
    </location>
</feature>
<evidence type="ECO:0000313" key="2">
    <source>
        <dbReference type="EMBL" id="KAH7268484.1"/>
    </source>
</evidence>
<reference evidence="2" key="1">
    <citation type="journal article" date="2021" name="Nat. Commun.">
        <title>Genetic determinants of endophytism in the Arabidopsis root mycobiome.</title>
        <authorList>
            <person name="Mesny F."/>
            <person name="Miyauchi S."/>
            <person name="Thiergart T."/>
            <person name="Pickel B."/>
            <person name="Atanasova L."/>
            <person name="Karlsson M."/>
            <person name="Huettel B."/>
            <person name="Barry K.W."/>
            <person name="Haridas S."/>
            <person name="Chen C."/>
            <person name="Bauer D."/>
            <person name="Andreopoulos W."/>
            <person name="Pangilinan J."/>
            <person name="LaButti K."/>
            <person name="Riley R."/>
            <person name="Lipzen A."/>
            <person name="Clum A."/>
            <person name="Drula E."/>
            <person name="Henrissat B."/>
            <person name="Kohler A."/>
            <person name="Grigoriev I.V."/>
            <person name="Martin F.M."/>
            <person name="Hacquard S."/>
        </authorList>
    </citation>
    <scope>NUCLEOTIDE SEQUENCE</scope>
    <source>
        <strain evidence="2">FSSC 5 MPI-SDFR-AT-0091</strain>
    </source>
</reference>
<dbReference type="AlphaFoldDB" id="A0A9P9KTZ0"/>
<organism evidence="2 3">
    <name type="scientific">Fusarium solani</name>
    <name type="common">Filamentous fungus</name>
    <dbReference type="NCBI Taxonomy" id="169388"/>
    <lineage>
        <taxon>Eukaryota</taxon>
        <taxon>Fungi</taxon>
        <taxon>Dikarya</taxon>
        <taxon>Ascomycota</taxon>
        <taxon>Pezizomycotina</taxon>
        <taxon>Sordariomycetes</taxon>
        <taxon>Hypocreomycetidae</taxon>
        <taxon>Hypocreales</taxon>
        <taxon>Nectriaceae</taxon>
        <taxon>Fusarium</taxon>
        <taxon>Fusarium solani species complex</taxon>
    </lineage>
</organism>
<keyword evidence="1" id="KW-1133">Transmembrane helix</keyword>
<keyword evidence="1" id="KW-0812">Transmembrane</keyword>
<keyword evidence="3" id="KW-1185">Reference proteome</keyword>
<protein>
    <submittedName>
        <fullName evidence="2">Uncharacterized protein</fullName>
    </submittedName>
</protein>
<proteinExistence type="predicted"/>
<evidence type="ECO:0000256" key="1">
    <source>
        <dbReference type="SAM" id="Phobius"/>
    </source>
</evidence>
<sequence length="109" mass="12785">MARFSFSSILQGFYHAWQFIFTVILILIWIVAWLVQAGSIDMPEWTKDLRDLDEEDWKVKSVIGYWAYDLRVKLVGQALINPRLCYDDVHHGPRHGYCLAGQTTRLKLE</sequence>
<dbReference type="Proteomes" id="UP000736672">
    <property type="component" value="Unassembled WGS sequence"/>
</dbReference>
<evidence type="ECO:0000313" key="3">
    <source>
        <dbReference type="Proteomes" id="UP000736672"/>
    </source>
</evidence>
<gene>
    <name evidence="2" type="ORF">B0J15DRAFT_545344</name>
</gene>
<comment type="caution">
    <text evidence="2">The sequence shown here is derived from an EMBL/GenBank/DDBJ whole genome shotgun (WGS) entry which is preliminary data.</text>
</comment>